<dbReference type="GO" id="GO:0006284">
    <property type="term" value="P:base-excision repair"/>
    <property type="evidence" value="ECO:0007669"/>
    <property type="project" value="InterPro"/>
</dbReference>
<dbReference type="SUPFAM" id="SSF54171">
    <property type="entry name" value="DNA-binding domain"/>
    <property type="match status" value="1"/>
</dbReference>
<dbReference type="PANTHER" id="PTHR15074:SF0">
    <property type="entry name" value="METHYL-CPG-BINDING DOMAIN PROTEIN 4-LIKE PROTEIN"/>
    <property type="match status" value="1"/>
</dbReference>
<dbReference type="InterPro" id="IPR003265">
    <property type="entry name" value="HhH-GPD_domain"/>
</dbReference>
<keyword evidence="8" id="KW-1185">Reference proteome</keyword>
<keyword evidence="3" id="KW-0539">Nucleus</keyword>
<comment type="subcellular location">
    <subcellularLocation>
        <location evidence="1">Nucleus</location>
    </subcellularLocation>
</comment>
<organism evidence="7 8">
    <name type="scientific">Amphibalanus amphitrite</name>
    <name type="common">Striped barnacle</name>
    <name type="synonym">Balanus amphitrite</name>
    <dbReference type="NCBI Taxonomy" id="1232801"/>
    <lineage>
        <taxon>Eukaryota</taxon>
        <taxon>Metazoa</taxon>
        <taxon>Ecdysozoa</taxon>
        <taxon>Arthropoda</taxon>
        <taxon>Crustacea</taxon>
        <taxon>Multicrustacea</taxon>
        <taxon>Cirripedia</taxon>
        <taxon>Thoracica</taxon>
        <taxon>Thoracicalcarea</taxon>
        <taxon>Balanomorpha</taxon>
        <taxon>Balanoidea</taxon>
        <taxon>Balanidae</taxon>
        <taxon>Amphibalaninae</taxon>
        <taxon>Amphibalanus</taxon>
    </lineage>
</organism>
<evidence type="ECO:0000313" key="8">
    <source>
        <dbReference type="Proteomes" id="UP000440578"/>
    </source>
</evidence>
<dbReference type="SUPFAM" id="SSF48150">
    <property type="entry name" value="DNA-glycosylase"/>
    <property type="match status" value="1"/>
</dbReference>
<feature type="domain" description="MBD" evidence="6">
    <location>
        <begin position="240"/>
        <end position="311"/>
    </location>
</feature>
<dbReference type="Gene3D" id="3.30.890.10">
    <property type="entry name" value="Methyl-cpg-binding Protein 2, Chain A"/>
    <property type="match status" value="1"/>
</dbReference>
<dbReference type="InterPro" id="IPR011257">
    <property type="entry name" value="DNA_glycosylase"/>
</dbReference>
<dbReference type="Gene3D" id="1.10.340.30">
    <property type="entry name" value="Hypothetical protein, domain 2"/>
    <property type="match status" value="1"/>
</dbReference>
<feature type="compositionally biased region" description="Polar residues" evidence="5">
    <location>
        <begin position="54"/>
        <end position="68"/>
    </location>
</feature>
<dbReference type="CDD" id="cd01396">
    <property type="entry name" value="MeCP2_MBD"/>
    <property type="match status" value="1"/>
</dbReference>
<dbReference type="Pfam" id="PF00730">
    <property type="entry name" value="HhH-GPD"/>
    <property type="match status" value="1"/>
</dbReference>
<evidence type="ECO:0000256" key="5">
    <source>
        <dbReference type="SAM" id="MobiDB-lite"/>
    </source>
</evidence>
<evidence type="ECO:0000313" key="7">
    <source>
        <dbReference type="EMBL" id="KAF0294878.1"/>
    </source>
</evidence>
<dbReference type="PANTHER" id="PTHR15074">
    <property type="entry name" value="METHYL-CPG-BINDING PROTEIN"/>
    <property type="match status" value="1"/>
</dbReference>
<evidence type="ECO:0000256" key="4">
    <source>
        <dbReference type="SAM" id="Coils"/>
    </source>
</evidence>
<dbReference type="PROSITE" id="PS50982">
    <property type="entry name" value="MBD"/>
    <property type="match status" value="1"/>
</dbReference>
<proteinExistence type="predicted"/>
<dbReference type="OrthoDB" id="10265068at2759"/>
<evidence type="ECO:0000259" key="6">
    <source>
        <dbReference type="PROSITE" id="PS50982"/>
    </source>
</evidence>
<sequence>MADNAQLERLTALLAQQSEQAAQREERLAEQAAQREERLATMLERALANQVQQPIARSETAVTESRQPAATPAKLPSSAISTPHLTSSASLKEFGTWRQKFDDFRLLTHLETLPIAEQKAALMSLLDDEWTRTLRYSLQIPSEADLKTVIDMMEAHLRGQRSIILDRRDFYSRVQEPDETFDDFVSSIKEIAAYCDFCDKCADDQYRDRIVVGIRDEEALKRMLHEPKLTLQRAVDICRAYGVYFDDPALPEGWTRKCVQRSTGASAGKWDVYVYNPMGKKFRSQNEVRVYLEQIGSDLDPARFCFNAHGQVGMPHARRQRETSSVRVPSHAAKARVAKAIKLARGIKAKPKLRPGASSDDVHQKIKLKFNFARRRLQPAGGRQPGLSVGRRWVPPRSPYKLMQETYYHEPWKLLIGTIFLNRTTGRQAVPLLETFFERWPTPEAARDADETDLMELLRPLGLVERRSQCIVRFSDEFVTKTWHYPNELYGIGKYGNDSYRIFCLGEWKQVRPHDHKLNLYHNWLWTNHKALGLA</sequence>
<dbReference type="InterPro" id="IPR016177">
    <property type="entry name" value="DNA-bd_dom_sf"/>
</dbReference>
<accession>A0A6A4VYB3</accession>
<gene>
    <name evidence="7" type="primary">MBD4_0</name>
    <name evidence="7" type="ORF">FJT64_007512</name>
</gene>
<keyword evidence="4" id="KW-0175">Coiled coil</keyword>
<comment type="caution">
    <text evidence="7">The sequence shown here is derived from an EMBL/GenBank/DDBJ whole genome shotgun (WGS) entry which is preliminary data.</text>
</comment>
<dbReference type="GO" id="GO:0005634">
    <property type="term" value="C:nucleus"/>
    <property type="evidence" value="ECO:0007669"/>
    <property type="project" value="UniProtKB-SubCell"/>
</dbReference>
<name>A0A6A4VYB3_AMPAM</name>
<dbReference type="GO" id="GO:0003677">
    <property type="term" value="F:DNA binding"/>
    <property type="evidence" value="ECO:0007669"/>
    <property type="project" value="InterPro"/>
</dbReference>
<dbReference type="EMBL" id="VIIS01001652">
    <property type="protein sequence ID" value="KAF0294878.1"/>
    <property type="molecule type" value="Genomic_DNA"/>
</dbReference>
<dbReference type="InterPro" id="IPR045138">
    <property type="entry name" value="MeCP2/MBD4"/>
</dbReference>
<dbReference type="Proteomes" id="UP000440578">
    <property type="component" value="Unassembled WGS sequence"/>
</dbReference>
<evidence type="ECO:0000256" key="3">
    <source>
        <dbReference type="ARBA" id="ARBA00023242"/>
    </source>
</evidence>
<dbReference type="Pfam" id="PF01429">
    <property type="entry name" value="MBD"/>
    <property type="match status" value="1"/>
</dbReference>
<dbReference type="SMART" id="SM00391">
    <property type="entry name" value="MBD"/>
    <property type="match status" value="1"/>
</dbReference>
<dbReference type="AlphaFoldDB" id="A0A6A4VYB3"/>
<dbReference type="GO" id="GO:0003824">
    <property type="term" value="F:catalytic activity"/>
    <property type="evidence" value="ECO:0007669"/>
    <property type="project" value="InterPro"/>
</dbReference>
<dbReference type="InterPro" id="IPR001739">
    <property type="entry name" value="Methyl_CpG_DNA-bd"/>
</dbReference>
<evidence type="ECO:0000256" key="2">
    <source>
        <dbReference type="ARBA" id="ARBA00022553"/>
    </source>
</evidence>
<dbReference type="FunFam" id="1.10.340.30:FF:000007">
    <property type="entry name" value="Methyl-CpG-binding domain protein 4"/>
    <property type="match status" value="1"/>
</dbReference>
<protein>
    <submittedName>
        <fullName evidence="7">Methyl-CpG-binding domain protein 4</fullName>
    </submittedName>
</protein>
<feature type="region of interest" description="Disordered" evidence="5">
    <location>
        <begin position="54"/>
        <end position="82"/>
    </location>
</feature>
<feature type="coiled-coil region" evidence="4">
    <location>
        <begin position="7"/>
        <end position="38"/>
    </location>
</feature>
<reference evidence="7 8" key="1">
    <citation type="submission" date="2019-07" db="EMBL/GenBank/DDBJ databases">
        <title>Draft genome assembly of a fouling barnacle, Amphibalanus amphitrite (Darwin, 1854): The first reference genome for Thecostraca.</title>
        <authorList>
            <person name="Kim W."/>
        </authorList>
    </citation>
    <scope>NUCLEOTIDE SEQUENCE [LARGE SCALE GENOMIC DNA]</scope>
    <source>
        <strain evidence="7">SNU_AA5</strain>
        <tissue evidence="7">Soma without cirri and trophi</tissue>
    </source>
</reference>
<keyword evidence="2" id="KW-0597">Phosphoprotein</keyword>
<evidence type="ECO:0000256" key="1">
    <source>
        <dbReference type="ARBA" id="ARBA00004123"/>
    </source>
</evidence>